<dbReference type="STRING" id="35722.A0A0B7NC65"/>
<evidence type="ECO:0000313" key="9">
    <source>
        <dbReference type="EMBL" id="CEP12968.1"/>
    </source>
</evidence>
<reference evidence="9 10" key="1">
    <citation type="submission" date="2014-09" db="EMBL/GenBank/DDBJ databases">
        <authorList>
            <person name="Ellenberger Sabrina"/>
        </authorList>
    </citation>
    <scope>NUCLEOTIDE SEQUENCE [LARGE SCALE GENOMIC DNA]</scope>
    <source>
        <strain evidence="9 10">CBS 412.66</strain>
    </source>
</reference>
<dbReference type="InterPro" id="IPR035979">
    <property type="entry name" value="RBD_domain_sf"/>
</dbReference>
<dbReference type="GO" id="GO:0005684">
    <property type="term" value="C:U2-type spliceosomal complex"/>
    <property type="evidence" value="ECO:0007669"/>
    <property type="project" value="TreeGrafter"/>
</dbReference>
<dbReference type="PANTHER" id="PTHR15608:SF0">
    <property type="entry name" value="HIV TAT-SPECIFIC FACTOR 1"/>
    <property type="match status" value="1"/>
</dbReference>
<protein>
    <recommendedName>
        <fullName evidence="8">RRM domain-containing protein</fullName>
    </recommendedName>
</protein>
<evidence type="ECO:0000313" key="10">
    <source>
        <dbReference type="Proteomes" id="UP000054107"/>
    </source>
</evidence>
<gene>
    <name evidence="9" type="primary">PARPA_06988.1 scaffold 25188</name>
</gene>
<dbReference type="CDD" id="cd12281">
    <property type="entry name" value="RRM1_TatSF1_like"/>
    <property type="match status" value="1"/>
</dbReference>
<evidence type="ECO:0000259" key="8">
    <source>
        <dbReference type="PROSITE" id="PS50102"/>
    </source>
</evidence>
<dbReference type="CDD" id="cd12282">
    <property type="entry name" value="RRM2_TatSF1_like"/>
    <property type="match status" value="1"/>
</dbReference>
<dbReference type="PANTHER" id="PTHR15608">
    <property type="entry name" value="SPLICING FACTOR U2AF-ASSOCIATED PROTEIN 2"/>
    <property type="match status" value="1"/>
</dbReference>
<feature type="region of interest" description="Disordered" evidence="7">
    <location>
        <begin position="69"/>
        <end position="98"/>
    </location>
</feature>
<evidence type="ECO:0000256" key="5">
    <source>
        <dbReference type="ARBA" id="ARBA00023187"/>
    </source>
</evidence>
<accession>A0A0B7NC65</accession>
<dbReference type="FunFam" id="3.30.70.330:FF:000105">
    <property type="entry name" value="HIV Tat-specific factor 1 homolog"/>
    <property type="match status" value="1"/>
</dbReference>
<evidence type="ECO:0000256" key="1">
    <source>
        <dbReference type="ARBA" id="ARBA00007747"/>
    </source>
</evidence>
<evidence type="ECO:0000256" key="6">
    <source>
        <dbReference type="PROSITE-ProRule" id="PRU00176"/>
    </source>
</evidence>
<dbReference type="SUPFAM" id="SSF54928">
    <property type="entry name" value="RNA-binding domain, RBD"/>
    <property type="match status" value="2"/>
</dbReference>
<dbReference type="GO" id="GO:0003723">
    <property type="term" value="F:RNA binding"/>
    <property type="evidence" value="ECO:0007669"/>
    <property type="project" value="UniProtKB-UniRule"/>
</dbReference>
<keyword evidence="4 6" id="KW-0694">RNA-binding</keyword>
<evidence type="ECO:0000256" key="3">
    <source>
        <dbReference type="ARBA" id="ARBA00022737"/>
    </source>
</evidence>
<dbReference type="Pfam" id="PF00076">
    <property type="entry name" value="RRM_1"/>
    <property type="match status" value="2"/>
</dbReference>
<dbReference type="InterPro" id="IPR012677">
    <property type="entry name" value="Nucleotide-bd_a/b_plait_sf"/>
</dbReference>
<dbReference type="InterPro" id="IPR000504">
    <property type="entry name" value="RRM_dom"/>
</dbReference>
<dbReference type="SMART" id="SM00360">
    <property type="entry name" value="RRM"/>
    <property type="match status" value="2"/>
</dbReference>
<proteinExistence type="inferred from homology"/>
<dbReference type="OrthoDB" id="10258585at2759"/>
<dbReference type="InterPro" id="IPR034393">
    <property type="entry name" value="TatSF1-like"/>
</dbReference>
<evidence type="ECO:0000256" key="4">
    <source>
        <dbReference type="ARBA" id="ARBA00022884"/>
    </source>
</evidence>
<dbReference type="GO" id="GO:0000398">
    <property type="term" value="P:mRNA splicing, via spliceosome"/>
    <property type="evidence" value="ECO:0007669"/>
    <property type="project" value="InterPro"/>
</dbReference>
<dbReference type="AlphaFoldDB" id="A0A0B7NC65"/>
<dbReference type="PROSITE" id="PS50102">
    <property type="entry name" value="RRM"/>
    <property type="match status" value="1"/>
</dbReference>
<comment type="similarity">
    <text evidence="1">Belongs to the HTATSF1 family.</text>
</comment>
<dbReference type="EMBL" id="LN728848">
    <property type="protein sequence ID" value="CEP12968.1"/>
    <property type="molecule type" value="Genomic_DNA"/>
</dbReference>
<evidence type="ECO:0000256" key="7">
    <source>
        <dbReference type="SAM" id="MobiDB-lite"/>
    </source>
</evidence>
<keyword evidence="3" id="KW-0677">Repeat</keyword>
<sequence length="364" mass="41385">MASTNKTDFASDPRMKLNEQTGKWSYVSEEGVSYEYDENVSAWFPMYDEKLMQAQASVYAIEGVEETVETKPKEKKKRAATYDVTDPEAQQKKLKREPTKKPVTSVYVTGIPPDATVEELKSMFSKCGVIMEDLETGEPKIKIYRDENGVSKGDALVSYFKEESVSLAVDLLDDSELRPGKSSTKLNVQKAIFKEKEPVEKKKSTTGKLKAKKKIQQLQRKFDWVEEEGGKKQEKFSKIVILKNMYTQEELDTDPTLLLELKEDVREECEKLGEVTNVILYDKSPGGIISVRYKEKESADACIALMDKRFFGGKQISAEIFDGKTKYEKSGGKQTEEDEEAEKQRLERYAKWLEEGGNDGDKTP</sequence>
<organism evidence="9 10">
    <name type="scientific">Parasitella parasitica</name>
    <dbReference type="NCBI Taxonomy" id="35722"/>
    <lineage>
        <taxon>Eukaryota</taxon>
        <taxon>Fungi</taxon>
        <taxon>Fungi incertae sedis</taxon>
        <taxon>Mucoromycota</taxon>
        <taxon>Mucoromycotina</taxon>
        <taxon>Mucoromycetes</taxon>
        <taxon>Mucorales</taxon>
        <taxon>Mucorineae</taxon>
        <taxon>Mucoraceae</taxon>
        <taxon>Parasitella</taxon>
    </lineage>
</organism>
<evidence type="ECO:0000256" key="2">
    <source>
        <dbReference type="ARBA" id="ARBA00022664"/>
    </source>
</evidence>
<dbReference type="InterPro" id="IPR034392">
    <property type="entry name" value="TatSF1-like_RRM1"/>
</dbReference>
<feature type="domain" description="RRM" evidence="8">
    <location>
        <begin position="104"/>
        <end position="193"/>
    </location>
</feature>
<dbReference type="GO" id="GO:0005686">
    <property type="term" value="C:U2 snRNP"/>
    <property type="evidence" value="ECO:0007669"/>
    <property type="project" value="TreeGrafter"/>
</dbReference>
<dbReference type="Gene3D" id="3.30.70.330">
    <property type="match status" value="2"/>
</dbReference>
<keyword evidence="5" id="KW-0508">mRNA splicing</keyword>
<name>A0A0B7NC65_9FUNG</name>
<keyword evidence="10" id="KW-1185">Reference proteome</keyword>
<keyword evidence="2" id="KW-0507">mRNA processing</keyword>
<dbReference type="FunFam" id="3.30.70.330:FF:000329">
    <property type="entry name" value="splicing factor U2AF-associated protein 2"/>
    <property type="match status" value="1"/>
</dbReference>
<dbReference type="Proteomes" id="UP000054107">
    <property type="component" value="Unassembled WGS sequence"/>
</dbReference>